<proteinExistence type="predicted"/>
<feature type="compositionally biased region" description="Polar residues" evidence="1">
    <location>
        <begin position="1"/>
        <end position="36"/>
    </location>
</feature>
<keyword evidence="2" id="KW-0282">Flagellum</keyword>
<comment type="caution">
    <text evidence="2">The sequence shown here is derived from an EMBL/GenBank/DDBJ whole genome shotgun (WGS) entry which is preliminary data.</text>
</comment>
<reference evidence="2 3" key="2">
    <citation type="submission" date="2014-09" db="EMBL/GenBank/DDBJ databases">
        <authorList>
            <consortium name="NBRP consortium"/>
            <person name="Sawabe T."/>
            <person name="Meirelles P."/>
            <person name="Nakanishi M."/>
            <person name="Sayaka M."/>
            <person name="Hattori M."/>
            <person name="Ohkuma M."/>
        </authorList>
    </citation>
    <scope>NUCLEOTIDE SEQUENCE [LARGE SCALE GENOMIC DNA]</scope>
    <source>
        <strain evidence="2 3">JCM 19240</strain>
    </source>
</reference>
<dbReference type="InterPro" id="IPR035924">
    <property type="entry name" value="FlaG-like_sf"/>
</dbReference>
<dbReference type="SUPFAM" id="SSF160214">
    <property type="entry name" value="FlaG-like"/>
    <property type="match status" value="1"/>
</dbReference>
<dbReference type="Gene3D" id="3.30.160.170">
    <property type="entry name" value="FlaG-like"/>
    <property type="match status" value="1"/>
</dbReference>
<feature type="region of interest" description="Disordered" evidence="1">
    <location>
        <begin position="1"/>
        <end position="57"/>
    </location>
</feature>
<keyword evidence="3" id="KW-1185">Reference proteome</keyword>
<accession>A0A090T363</accession>
<name>A0A090T363_9VIBR</name>
<organism evidence="2 3">
    <name type="scientific">Vibrio maritimus</name>
    <dbReference type="NCBI Taxonomy" id="990268"/>
    <lineage>
        <taxon>Bacteria</taxon>
        <taxon>Pseudomonadati</taxon>
        <taxon>Pseudomonadota</taxon>
        <taxon>Gammaproteobacteria</taxon>
        <taxon>Vibrionales</taxon>
        <taxon>Vibrionaceae</taxon>
        <taxon>Vibrio</taxon>
    </lineage>
</organism>
<sequence length="149" mass="16915">MDISSYASNLQPFASSSGTELASKNTKDAASQQITTENKEKSQLVEEVNKTETPELTNKKATEVIQRIANERQQLNDAEREKMVERLDKFLSDMNTGLSFRVDEESGRNIFTVYAKETGDVIRQFPDEELLDVLRRIEQHGSLTIDMLV</sequence>
<evidence type="ECO:0000313" key="2">
    <source>
        <dbReference type="EMBL" id="GAL33169.1"/>
    </source>
</evidence>
<keyword evidence="2" id="KW-0969">Cilium</keyword>
<dbReference type="EMBL" id="BBMT01000002">
    <property type="protein sequence ID" value="GAL33169.1"/>
    <property type="molecule type" value="Genomic_DNA"/>
</dbReference>
<dbReference type="Proteomes" id="UP000029224">
    <property type="component" value="Unassembled WGS sequence"/>
</dbReference>
<evidence type="ECO:0000256" key="1">
    <source>
        <dbReference type="SAM" id="MobiDB-lite"/>
    </source>
</evidence>
<dbReference type="PANTHER" id="PTHR37166">
    <property type="entry name" value="PROTEIN FLAG"/>
    <property type="match status" value="1"/>
</dbReference>
<dbReference type="PANTHER" id="PTHR37166:SF1">
    <property type="entry name" value="PROTEIN FLAG"/>
    <property type="match status" value="1"/>
</dbReference>
<dbReference type="InterPro" id="IPR005186">
    <property type="entry name" value="FlaG"/>
</dbReference>
<dbReference type="AlphaFoldDB" id="A0A090T363"/>
<evidence type="ECO:0000313" key="3">
    <source>
        <dbReference type="Proteomes" id="UP000029224"/>
    </source>
</evidence>
<reference evidence="2 3" key="1">
    <citation type="submission" date="2014-09" db="EMBL/GenBank/DDBJ databases">
        <title>Vibrio maritimus JCM 19240. (C210) whole genome shotgun sequence.</title>
        <authorList>
            <person name="Sawabe T."/>
            <person name="Meirelles P."/>
            <person name="Nakanishi M."/>
            <person name="Sayaka M."/>
            <person name="Hattori M."/>
            <person name="Ohkuma M."/>
        </authorList>
    </citation>
    <scope>NUCLEOTIDE SEQUENCE [LARGE SCALE GENOMIC DNA]</scope>
    <source>
        <strain evidence="2 3">JCM 19240</strain>
    </source>
</reference>
<protein>
    <submittedName>
        <fullName evidence="2">Flagellin protein FlaG</fullName>
    </submittedName>
</protein>
<gene>
    <name evidence="2" type="ORF">JCM19240_6601</name>
</gene>
<dbReference type="Pfam" id="PF03646">
    <property type="entry name" value="FlaG"/>
    <property type="match status" value="1"/>
</dbReference>
<dbReference type="OrthoDB" id="5741693at2"/>
<feature type="compositionally biased region" description="Basic and acidic residues" evidence="1">
    <location>
        <begin position="37"/>
        <end position="57"/>
    </location>
</feature>
<keyword evidence="2" id="KW-0966">Cell projection</keyword>